<evidence type="ECO:0000313" key="2">
    <source>
        <dbReference type="Proteomes" id="UP000186524"/>
    </source>
</evidence>
<evidence type="ECO:0008006" key="3">
    <source>
        <dbReference type="Google" id="ProtNLM"/>
    </source>
</evidence>
<protein>
    <recommendedName>
        <fullName evidence="3">YxiS</fullName>
    </recommendedName>
</protein>
<sequence length="99" mass="11458">MNKKELENSIIENYQRDEQMMVFIFAQWCVNNDFDPIELYTRAYPNQVANDALKQAIELTVPKEEAGTIANETMLNVLSLYGNDDLAFIVTKKMGYDKK</sequence>
<gene>
    <name evidence="1" type="ORF">BLL40_08275</name>
</gene>
<reference evidence="1 2" key="1">
    <citation type="submission" date="2016-12" db="EMBL/GenBank/DDBJ databases">
        <title>Domibacillus sp. SAOS 44 whole genome sequencing.</title>
        <authorList>
            <person name="Verma A."/>
            <person name="Krishnamurthi S."/>
        </authorList>
    </citation>
    <scope>NUCLEOTIDE SEQUENCE [LARGE SCALE GENOMIC DNA]</scope>
    <source>
        <strain evidence="1 2">SAOS 44</strain>
    </source>
</reference>
<evidence type="ECO:0000313" key="1">
    <source>
        <dbReference type="EMBL" id="OKL36722.1"/>
    </source>
</evidence>
<dbReference type="STRING" id="1714354.BLL40_08275"/>
<keyword evidence="2" id="KW-1185">Reference proteome</keyword>
<comment type="caution">
    <text evidence="1">The sequence shown here is derived from an EMBL/GenBank/DDBJ whole genome shotgun (WGS) entry which is preliminary data.</text>
</comment>
<accession>A0A1Q5P3M1</accession>
<dbReference type="Proteomes" id="UP000186524">
    <property type="component" value="Unassembled WGS sequence"/>
</dbReference>
<dbReference type="EMBL" id="MRWQ01000006">
    <property type="protein sequence ID" value="OKL36722.1"/>
    <property type="molecule type" value="Genomic_DNA"/>
</dbReference>
<dbReference type="AlphaFoldDB" id="A0A1Q5P3M1"/>
<dbReference type="RefSeq" id="WP_073711446.1">
    <property type="nucleotide sequence ID" value="NZ_MRWQ01000006.1"/>
</dbReference>
<organism evidence="1 2">
    <name type="scientific">Domibacillus mangrovi</name>
    <dbReference type="NCBI Taxonomy" id="1714354"/>
    <lineage>
        <taxon>Bacteria</taxon>
        <taxon>Bacillati</taxon>
        <taxon>Bacillota</taxon>
        <taxon>Bacilli</taxon>
        <taxon>Bacillales</taxon>
        <taxon>Bacillaceae</taxon>
        <taxon>Domibacillus</taxon>
    </lineage>
</organism>
<dbReference type="OrthoDB" id="2678957at2"/>
<name>A0A1Q5P3M1_9BACI</name>
<proteinExistence type="predicted"/>